<keyword evidence="1" id="KW-1133">Transmembrane helix</keyword>
<reference evidence="5" key="3">
    <citation type="submission" date="2016-11" db="EMBL/GenBank/DDBJ databases">
        <authorList>
            <person name="Varghese N."/>
            <person name="Submissions S."/>
        </authorList>
    </citation>
    <scope>NUCLEOTIDE SEQUENCE [LARGE SCALE GENOMIC DNA]</scope>
    <source>
        <strain evidence="5">DX253</strain>
    </source>
</reference>
<evidence type="ECO:0000313" key="3">
    <source>
        <dbReference type="EMBL" id="SHK12039.1"/>
    </source>
</evidence>
<dbReference type="Proteomes" id="UP000184203">
    <property type="component" value="Unassembled WGS sequence"/>
</dbReference>
<keyword evidence="1" id="KW-0812">Transmembrane</keyword>
<name>E7QS38_HALPU</name>
<dbReference type="RefSeq" id="WP_007978698.1">
    <property type="nucleotide sequence ID" value="NZ_AEMG01000006.1"/>
</dbReference>
<accession>E7QS38</accession>
<evidence type="ECO:0000313" key="5">
    <source>
        <dbReference type="Proteomes" id="UP000184203"/>
    </source>
</evidence>
<reference evidence="3" key="2">
    <citation type="submission" date="2016-11" db="EMBL/GenBank/DDBJ databases">
        <authorList>
            <person name="Jaros S."/>
            <person name="Januszkiewicz K."/>
            <person name="Wedrychowicz H."/>
        </authorList>
    </citation>
    <scope>NUCLEOTIDE SEQUENCE [LARGE SCALE GENOMIC DNA]</scope>
    <source>
        <strain evidence="3">DX253</strain>
    </source>
</reference>
<organism evidence="2 4">
    <name type="scientific">Haladaptatus paucihalophilus DX253</name>
    <dbReference type="NCBI Taxonomy" id="797209"/>
    <lineage>
        <taxon>Archaea</taxon>
        <taxon>Methanobacteriati</taxon>
        <taxon>Methanobacteriota</taxon>
        <taxon>Stenosarchaea group</taxon>
        <taxon>Halobacteria</taxon>
        <taxon>Halobacteriales</taxon>
        <taxon>Haladaptataceae</taxon>
        <taxon>Haladaptatus</taxon>
    </lineage>
</organism>
<proteinExistence type="predicted"/>
<feature type="transmembrane region" description="Helical" evidence="1">
    <location>
        <begin position="6"/>
        <end position="23"/>
    </location>
</feature>
<feature type="transmembrane region" description="Helical" evidence="1">
    <location>
        <begin position="30"/>
        <end position="52"/>
    </location>
</feature>
<evidence type="ECO:0000313" key="4">
    <source>
        <dbReference type="Proteomes" id="UP000003751"/>
    </source>
</evidence>
<dbReference type="AlphaFoldDB" id="E7QS38"/>
<dbReference type="STRING" id="797209.GCA_000376445_00291"/>
<feature type="transmembrane region" description="Helical" evidence="1">
    <location>
        <begin position="64"/>
        <end position="82"/>
    </location>
</feature>
<dbReference type="EMBL" id="FRAN01000001">
    <property type="protein sequence ID" value="SHK12039.1"/>
    <property type="molecule type" value="Genomic_DNA"/>
</dbReference>
<reference evidence="2 4" key="1">
    <citation type="journal article" date="2014" name="ISME J.">
        <title>Trehalose/2-sulfotrehalose biosynthesis and glycine-betaine uptake are widely spread mechanisms for osmoadaptation in the Halobacteriales.</title>
        <authorList>
            <person name="Youssef N.H."/>
            <person name="Savage-Ashlock K.N."/>
            <person name="McCully A.L."/>
            <person name="Luedtke B."/>
            <person name="Shaw E.I."/>
            <person name="Hoff W.D."/>
            <person name="Elshahed M.S."/>
        </authorList>
    </citation>
    <scope>NUCLEOTIDE SEQUENCE [LARGE SCALE GENOMIC DNA]</scope>
    <source>
        <strain evidence="2 4">DX253</strain>
    </source>
</reference>
<keyword evidence="1" id="KW-0472">Membrane</keyword>
<protein>
    <submittedName>
        <fullName evidence="2">Uncharacterized protein</fullName>
    </submittedName>
</protein>
<gene>
    <name evidence="3" type="ORF">SAMN05444342_0649</name>
    <name evidence="2" type="ORF">ZOD2009_08054</name>
</gene>
<dbReference type="Proteomes" id="UP000003751">
    <property type="component" value="Unassembled WGS sequence"/>
</dbReference>
<evidence type="ECO:0000256" key="1">
    <source>
        <dbReference type="SAM" id="Phobius"/>
    </source>
</evidence>
<dbReference type="EMBL" id="AEMG01000006">
    <property type="protein sequence ID" value="EFW92807.1"/>
    <property type="molecule type" value="Genomic_DNA"/>
</dbReference>
<sequence length="89" mass="9249">MIGTRSVLAVMAGGVMVTAIVALRSGRKSTGLWLLAAGFFIASLWSGLSIAWTRNNPGMLSSDSHLLLGSTAVAGTIYYGMLAREATSD</sequence>
<evidence type="ECO:0000313" key="2">
    <source>
        <dbReference type="EMBL" id="EFW92807.1"/>
    </source>
</evidence>
<dbReference type="OrthoDB" id="267464at2157"/>
<keyword evidence="5" id="KW-1185">Reference proteome</keyword>